<evidence type="ECO:0000256" key="3">
    <source>
        <dbReference type="RuleBase" id="RU003682"/>
    </source>
</evidence>
<keyword evidence="2 3" id="KW-0408">Iron</keyword>
<dbReference type="PROSITE" id="PS51471">
    <property type="entry name" value="FE2OG_OXY"/>
    <property type="match status" value="1"/>
</dbReference>
<evidence type="ECO:0000256" key="1">
    <source>
        <dbReference type="ARBA" id="ARBA00022723"/>
    </source>
</evidence>
<dbReference type="SUPFAM" id="SSF51197">
    <property type="entry name" value="Clavaminate synthase-like"/>
    <property type="match status" value="1"/>
</dbReference>
<keyword evidence="6" id="KW-1185">Reference proteome</keyword>
<evidence type="ECO:0000313" key="5">
    <source>
        <dbReference type="EMBL" id="PRQ56871.1"/>
    </source>
</evidence>
<keyword evidence="1 3" id="KW-0479">Metal-binding</keyword>
<reference evidence="5 6" key="1">
    <citation type="journal article" date="2018" name="Nat. Genet.">
        <title>The Rosa genome provides new insights in the design of modern roses.</title>
        <authorList>
            <person name="Bendahmane M."/>
        </authorList>
    </citation>
    <scope>NUCLEOTIDE SEQUENCE [LARGE SCALE GENOMIC DNA]</scope>
    <source>
        <strain evidence="6">cv. Old Blush</strain>
    </source>
</reference>
<accession>A0A2P6SDX2</accession>
<comment type="similarity">
    <text evidence="3">Belongs to the iron/ascorbate-dependent oxidoreductase family.</text>
</comment>
<dbReference type="Gramene" id="PRQ56871">
    <property type="protein sequence ID" value="PRQ56871"/>
    <property type="gene ID" value="RchiOBHm_Chr1g0342051"/>
</dbReference>
<dbReference type="Pfam" id="PF03171">
    <property type="entry name" value="2OG-FeII_Oxy"/>
    <property type="match status" value="1"/>
</dbReference>
<dbReference type="GO" id="GO:0046872">
    <property type="term" value="F:metal ion binding"/>
    <property type="evidence" value="ECO:0007669"/>
    <property type="project" value="UniProtKB-KW"/>
</dbReference>
<dbReference type="STRING" id="74649.A0A2P6SDX2"/>
<dbReference type="InterPro" id="IPR026992">
    <property type="entry name" value="DIOX_N"/>
</dbReference>
<dbReference type="InterPro" id="IPR050231">
    <property type="entry name" value="Iron_ascorbate_oxido_reductase"/>
</dbReference>
<dbReference type="InterPro" id="IPR027443">
    <property type="entry name" value="IPNS-like_sf"/>
</dbReference>
<dbReference type="EMBL" id="PDCK01000039">
    <property type="protein sequence ID" value="PRQ56871.1"/>
    <property type="molecule type" value="Genomic_DNA"/>
</dbReference>
<comment type="caution">
    <text evidence="5">The sequence shown here is derived from an EMBL/GenBank/DDBJ whole genome shotgun (WGS) entry which is preliminary data.</text>
</comment>
<proteinExistence type="inferred from homology"/>
<dbReference type="InterPro" id="IPR044861">
    <property type="entry name" value="IPNS-like_FE2OG_OXY"/>
</dbReference>
<keyword evidence="5" id="KW-0223">Dioxygenase</keyword>
<sequence>MFVTRKWVQTLITGFQPWNSQPVQLNWTRFNLCKRVREASENYGFFEIVYDKIPLGLRAEFFSATRQLFGLPLETQKKSINPKPYHCYYGQFPHAPLYESIGVEDASNYESLTSFAHIMWPDGHDQFCNIVIAMTLLRVQKYSAPPLGEYVTGLNAHTDKALTAILCDDQVSGLEFETKDGQWINLSLPSSSFVFIVGDPLMAWSNGRMHSVKHRVMMCGEKERYSLGAFGVPVEGTIIKAPKELVDEEHPQLFKDFDYMDFSMFACQRKQWPWTQQCKFRLLQESVAD</sequence>
<evidence type="ECO:0000256" key="2">
    <source>
        <dbReference type="ARBA" id="ARBA00023004"/>
    </source>
</evidence>
<dbReference type="GO" id="GO:0051213">
    <property type="term" value="F:dioxygenase activity"/>
    <property type="evidence" value="ECO:0007669"/>
    <property type="project" value="UniProtKB-KW"/>
</dbReference>
<dbReference type="Proteomes" id="UP000238479">
    <property type="component" value="Chromosome 1"/>
</dbReference>
<keyword evidence="3" id="KW-0560">Oxidoreductase</keyword>
<dbReference type="InterPro" id="IPR005123">
    <property type="entry name" value="Oxoglu/Fe-dep_dioxygenase_dom"/>
</dbReference>
<dbReference type="Gene3D" id="2.60.120.330">
    <property type="entry name" value="B-lactam Antibiotic, Isopenicillin N Synthase, Chain"/>
    <property type="match status" value="2"/>
</dbReference>
<dbReference type="OMA" id="TELMWPS"/>
<evidence type="ECO:0000259" key="4">
    <source>
        <dbReference type="PROSITE" id="PS51471"/>
    </source>
</evidence>
<feature type="domain" description="Fe2OG dioxygenase" evidence="4">
    <location>
        <begin position="132"/>
        <end position="233"/>
    </location>
</feature>
<evidence type="ECO:0000313" key="6">
    <source>
        <dbReference type="Proteomes" id="UP000238479"/>
    </source>
</evidence>
<dbReference type="AlphaFoldDB" id="A0A2P6SDX2"/>
<name>A0A2P6SDX2_ROSCH</name>
<gene>
    <name evidence="5" type="ORF">RchiOBHm_Chr1g0342051</name>
</gene>
<dbReference type="PANTHER" id="PTHR47990">
    <property type="entry name" value="2-OXOGLUTARATE (2OG) AND FE(II)-DEPENDENT OXYGENASE SUPERFAMILY PROTEIN-RELATED"/>
    <property type="match status" value="1"/>
</dbReference>
<organism evidence="5 6">
    <name type="scientific">Rosa chinensis</name>
    <name type="common">China rose</name>
    <dbReference type="NCBI Taxonomy" id="74649"/>
    <lineage>
        <taxon>Eukaryota</taxon>
        <taxon>Viridiplantae</taxon>
        <taxon>Streptophyta</taxon>
        <taxon>Embryophyta</taxon>
        <taxon>Tracheophyta</taxon>
        <taxon>Spermatophyta</taxon>
        <taxon>Magnoliopsida</taxon>
        <taxon>eudicotyledons</taxon>
        <taxon>Gunneridae</taxon>
        <taxon>Pentapetalae</taxon>
        <taxon>rosids</taxon>
        <taxon>fabids</taxon>
        <taxon>Rosales</taxon>
        <taxon>Rosaceae</taxon>
        <taxon>Rosoideae</taxon>
        <taxon>Rosoideae incertae sedis</taxon>
        <taxon>Rosa</taxon>
    </lineage>
</organism>
<dbReference type="Pfam" id="PF14226">
    <property type="entry name" value="DIOX_N"/>
    <property type="match status" value="1"/>
</dbReference>
<protein>
    <submittedName>
        <fullName evidence="5">Putative oxoglutarate/iron-dependent dioxygenase, non-heme dioxygenase domain-containing protein</fullName>
    </submittedName>
</protein>